<evidence type="ECO:0008006" key="3">
    <source>
        <dbReference type="Google" id="ProtNLM"/>
    </source>
</evidence>
<dbReference type="Proteomes" id="UP000593568">
    <property type="component" value="Unassembled WGS sequence"/>
</dbReference>
<dbReference type="PANTHER" id="PTHR46481:SF7">
    <property type="entry name" value="ZINC FINGER BED DOMAIN-CONTAINING PROTEIN RICESLEEPER 2-LIKE"/>
    <property type="match status" value="1"/>
</dbReference>
<comment type="caution">
    <text evidence="1">The sequence shown here is derived from an EMBL/GenBank/DDBJ whole genome shotgun (WGS) entry which is preliminary data.</text>
</comment>
<gene>
    <name evidence="1" type="ORF">Gotri_026084</name>
</gene>
<dbReference type="AlphaFoldDB" id="A0A7J9FIC9"/>
<dbReference type="InterPro" id="IPR052035">
    <property type="entry name" value="ZnF_BED_domain_contain"/>
</dbReference>
<dbReference type="EMBL" id="JABEZW010217540">
    <property type="protein sequence ID" value="MBA0785049.1"/>
    <property type="molecule type" value="Genomic_DNA"/>
</dbReference>
<dbReference type="SUPFAM" id="SSF53098">
    <property type="entry name" value="Ribonuclease H-like"/>
    <property type="match status" value="1"/>
</dbReference>
<organism evidence="1 2">
    <name type="scientific">Gossypium trilobum</name>
    <dbReference type="NCBI Taxonomy" id="34281"/>
    <lineage>
        <taxon>Eukaryota</taxon>
        <taxon>Viridiplantae</taxon>
        <taxon>Streptophyta</taxon>
        <taxon>Embryophyta</taxon>
        <taxon>Tracheophyta</taxon>
        <taxon>Spermatophyta</taxon>
        <taxon>Magnoliopsida</taxon>
        <taxon>eudicotyledons</taxon>
        <taxon>Gunneridae</taxon>
        <taxon>Pentapetalae</taxon>
        <taxon>rosids</taxon>
        <taxon>malvids</taxon>
        <taxon>Malvales</taxon>
        <taxon>Malvaceae</taxon>
        <taxon>Malvoideae</taxon>
        <taxon>Gossypium</taxon>
    </lineage>
</organism>
<keyword evidence="2" id="KW-1185">Reference proteome</keyword>
<accession>A0A7J9FIC9</accession>
<sequence length="335" mass="38187">MASSNAPIPVDDGFNEYESALKHQKSTTSKVWEEMTKLECENKDELKAQSIFTFLVCGKYSFRTVEELGFRSMMSIFSPNFKNISRPTTTRDVLIYYAKEINHVKEKLAKAFGLGCLTSDDWNSEHTNDEYIFVTTHWVDKDCKLQKKIIRFRALSLPITLDNASCNDVIVSYLKNYFRANRALLCDGVLFQARCCAHILNLIVKVGLELANDVIGKIQNEIKCIKMLGIPKKRFDDGADKSFRLNVTKKLHQDMCVIYCFTTIYGTHALDFVQTILSNLKLLFDKYVKNSKSISSSLAKCSNVLDNDPVDSSLHQLNVNRTDLGEDYDENDDSK</sequence>
<name>A0A7J9FIC9_9ROSI</name>
<reference evidence="1 2" key="1">
    <citation type="journal article" date="2019" name="Genome Biol. Evol.">
        <title>Insights into the evolution of the New World diploid cottons (Gossypium, subgenus Houzingenia) based on genome sequencing.</title>
        <authorList>
            <person name="Grover C.E."/>
            <person name="Arick M.A. 2nd"/>
            <person name="Thrash A."/>
            <person name="Conover J.L."/>
            <person name="Sanders W.S."/>
            <person name="Peterson D.G."/>
            <person name="Frelichowski J.E."/>
            <person name="Scheffler J.A."/>
            <person name="Scheffler B.E."/>
            <person name="Wendel J.F."/>
        </authorList>
    </citation>
    <scope>NUCLEOTIDE SEQUENCE [LARGE SCALE GENOMIC DNA]</scope>
    <source>
        <strain evidence="1">8</strain>
        <tissue evidence="1">Leaf</tissue>
    </source>
</reference>
<proteinExistence type="predicted"/>
<protein>
    <recommendedName>
        <fullName evidence="3">hAT-like transposase RNase-H fold domain-containing protein</fullName>
    </recommendedName>
</protein>
<evidence type="ECO:0000313" key="2">
    <source>
        <dbReference type="Proteomes" id="UP000593568"/>
    </source>
</evidence>
<dbReference type="PANTHER" id="PTHR46481">
    <property type="entry name" value="ZINC FINGER BED DOMAIN-CONTAINING PROTEIN 4"/>
    <property type="match status" value="1"/>
</dbReference>
<evidence type="ECO:0000313" key="1">
    <source>
        <dbReference type="EMBL" id="MBA0785049.1"/>
    </source>
</evidence>
<dbReference type="InterPro" id="IPR012337">
    <property type="entry name" value="RNaseH-like_sf"/>
</dbReference>